<dbReference type="OrthoDB" id="7573893at2"/>
<dbReference type="EMBL" id="LDTF01000091">
    <property type="protein sequence ID" value="KTT96339.1"/>
    <property type="molecule type" value="Genomic_DNA"/>
</dbReference>
<protein>
    <submittedName>
        <fullName evidence="2">Uncharacterized protein</fullName>
    </submittedName>
</protein>
<gene>
    <name evidence="2" type="ORF">NS355_14535</name>
</gene>
<reference evidence="2 3" key="1">
    <citation type="journal article" date="2016" name="Front. Microbiol.">
        <title>Genomic Resource of Rice Seed Associated Bacteria.</title>
        <authorList>
            <person name="Midha S."/>
            <person name="Bansal K."/>
            <person name="Sharma S."/>
            <person name="Kumar N."/>
            <person name="Patil P.P."/>
            <person name="Chaudhry V."/>
            <person name="Patil P.B."/>
        </authorList>
    </citation>
    <scope>NUCLEOTIDE SEQUENCE [LARGE SCALE GENOMIC DNA]</scope>
    <source>
        <strain evidence="2 3">NS355</strain>
    </source>
</reference>
<accession>A0A147IMC6</accession>
<name>A0A147IMC6_9SPHN</name>
<sequence length="148" mass="16413">MAFDFAQAERGWCLMTVGRSGMCRFIMPIFSLALLAAAVDKPFPEQMPGFMEACLGEAIAAGYVSDTEESHKYICAGEAADKLWLFLERHKIESYEQDTPEGKWLSREFPLGGCFKRVRMPDGGSLVEGLSCTIWVPRLKGKSAVPKP</sequence>
<keyword evidence="1" id="KW-0812">Transmembrane</keyword>
<evidence type="ECO:0000256" key="1">
    <source>
        <dbReference type="SAM" id="Phobius"/>
    </source>
</evidence>
<organism evidence="2 3">
    <name type="scientific">Sphingomonas yabuuchiae</name>
    <dbReference type="NCBI Taxonomy" id="172044"/>
    <lineage>
        <taxon>Bacteria</taxon>
        <taxon>Pseudomonadati</taxon>
        <taxon>Pseudomonadota</taxon>
        <taxon>Alphaproteobacteria</taxon>
        <taxon>Sphingomonadales</taxon>
        <taxon>Sphingomonadaceae</taxon>
        <taxon>Sphingomonas</taxon>
    </lineage>
</organism>
<evidence type="ECO:0000313" key="2">
    <source>
        <dbReference type="EMBL" id="KTT96339.1"/>
    </source>
</evidence>
<proteinExistence type="predicted"/>
<keyword evidence="1" id="KW-0472">Membrane</keyword>
<feature type="transmembrane region" description="Helical" evidence="1">
    <location>
        <begin position="21"/>
        <end position="39"/>
    </location>
</feature>
<evidence type="ECO:0000313" key="3">
    <source>
        <dbReference type="Proteomes" id="UP000073923"/>
    </source>
</evidence>
<dbReference type="AlphaFoldDB" id="A0A147IMC6"/>
<dbReference type="Proteomes" id="UP000073923">
    <property type="component" value="Unassembled WGS sequence"/>
</dbReference>
<comment type="caution">
    <text evidence="2">The sequence shown here is derived from an EMBL/GenBank/DDBJ whole genome shotgun (WGS) entry which is preliminary data.</text>
</comment>
<dbReference type="RefSeq" id="WP_058746353.1">
    <property type="nucleotide sequence ID" value="NZ_LDTF01000091.1"/>
</dbReference>
<dbReference type="PATRIC" id="fig|172044.3.peg.3450"/>
<keyword evidence="1" id="KW-1133">Transmembrane helix</keyword>